<feature type="region of interest" description="Disordered" evidence="1">
    <location>
        <begin position="770"/>
        <end position="863"/>
    </location>
</feature>
<feature type="compositionally biased region" description="Basic and acidic residues" evidence="1">
    <location>
        <begin position="771"/>
        <end position="790"/>
    </location>
</feature>
<dbReference type="RefSeq" id="XP_048262293.1">
    <property type="nucleotide sequence ID" value="XM_048406336.1"/>
</dbReference>
<feature type="region of interest" description="Disordered" evidence="1">
    <location>
        <begin position="63"/>
        <end position="101"/>
    </location>
</feature>
<feature type="compositionally biased region" description="Polar residues" evidence="1">
    <location>
        <begin position="676"/>
        <end position="687"/>
    </location>
</feature>
<evidence type="ECO:0000256" key="1">
    <source>
        <dbReference type="SAM" id="MobiDB-lite"/>
    </source>
</evidence>
<feature type="region of interest" description="Disordered" evidence="1">
    <location>
        <begin position="648"/>
        <end position="726"/>
    </location>
</feature>
<feature type="region of interest" description="Disordered" evidence="1">
    <location>
        <begin position="915"/>
        <end position="934"/>
    </location>
</feature>
<feature type="region of interest" description="Disordered" evidence="1">
    <location>
        <begin position="1020"/>
        <end position="1059"/>
    </location>
</feature>
<feature type="region of interest" description="Disordered" evidence="1">
    <location>
        <begin position="203"/>
        <end position="229"/>
    </location>
</feature>
<dbReference type="Proteomes" id="UP000835206">
    <property type="component" value="Chromosome 6"/>
</dbReference>
<dbReference type="AlphaFoldDB" id="A0A9C6W3M0"/>
<dbReference type="KEGG" id="bter:100652279"/>
<organism evidence="2 3">
    <name type="scientific">Bombus terrestris</name>
    <name type="common">Buff-tailed bumblebee</name>
    <name type="synonym">Apis terrestris</name>
    <dbReference type="NCBI Taxonomy" id="30195"/>
    <lineage>
        <taxon>Eukaryota</taxon>
        <taxon>Metazoa</taxon>
        <taxon>Ecdysozoa</taxon>
        <taxon>Arthropoda</taxon>
        <taxon>Hexapoda</taxon>
        <taxon>Insecta</taxon>
        <taxon>Pterygota</taxon>
        <taxon>Neoptera</taxon>
        <taxon>Endopterygota</taxon>
        <taxon>Hymenoptera</taxon>
        <taxon>Apocrita</taxon>
        <taxon>Aculeata</taxon>
        <taxon>Apoidea</taxon>
        <taxon>Anthophila</taxon>
        <taxon>Apidae</taxon>
        <taxon>Bombus</taxon>
        <taxon>Bombus</taxon>
    </lineage>
</organism>
<keyword evidence="2" id="KW-1185">Reference proteome</keyword>
<evidence type="ECO:0000313" key="3">
    <source>
        <dbReference type="RefSeq" id="XP_048262293.1"/>
    </source>
</evidence>
<feature type="compositionally biased region" description="Low complexity" evidence="1">
    <location>
        <begin position="1040"/>
        <end position="1054"/>
    </location>
</feature>
<feature type="region of interest" description="Disordered" evidence="1">
    <location>
        <begin position="1165"/>
        <end position="1201"/>
    </location>
</feature>
<feature type="compositionally biased region" description="Polar residues" evidence="1">
    <location>
        <begin position="1242"/>
        <end position="1256"/>
    </location>
</feature>
<proteinExistence type="predicted"/>
<feature type="compositionally biased region" description="Basic residues" evidence="1">
    <location>
        <begin position="207"/>
        <end position="225"/>
    </location>
</feature>
<feature type="compositionally biased region" description="Basic and acidic residues" evidence="1">
    <location>
        <begin position="1190"/>
        <end position="1201"/>
    </location>
</feature>
<feature type="region of interest" description="Disordered" evidence="1">
    <location>
        <begin position="1242"/>
        <end position="1267"/>
    </location>
</feature>
<sequence length="1267" mass="141811">MKDYRPFVRALWPASIIPISARGSRLMDFNGNVYADEQRNRSEESRQGTFDDNDIEKIQQLTNEKKRKQGTGPIRSNESVKNGGERDFHRNQQYRRGNQQRENYAKMYEHRKDSSYQGTCPDRNTSNFTGENIWQNGNPNLSYDNYGNAVIEYDANRANDAYRNCKSGINISVVSRQPTCENVGMEKPVYNVSFKHCYNNTNQRSDQKRRRFFSRSKPKSGKKSKQIAGSPHNYRCTFENCCGNCEPYAVKRQDDDCGSCKKWQNTDLSSKNECFDDCYCPLDVNSQQPCVVYEENEPKCDFPPDDCHTSSKQCLQRVHFAGTENCARTDHSSCSFCSRKCTPSKASLFVEIGESVANVSNLTSAQAFQCDDSMGLLKDDAPRKEYSAVKRNKSDLLRCRSKSKKSEPKCSSSCKGRPGAMERTCSDRIASMNMYLDDYTIEQMPEEPFSPEMIGIVQSNVSFQDLRDCKAQTESDMYIKRKTTGCSQQCETDERSLLDDIRKQVQETYKCFVKMVTTSIGQIVKQSSKLKRSKKSTKDRSTCGTCMKNCEENTCANQCNQSKLYNECMYEGTCWQGIIGQESNNCDMHCCGNVCCDGLAGLPECQTPMCQIQHLSSDDCWKPNCDTQEQIQSVRECYFDPSRNAHRNVYPPNKAAPKEIPCPKHSSVRKKGGGDTSNQQKKQPTLNKRSEPSGVYNRENISTKSQVTKQQNQATGQFIPQDQQTDRTNIQLDVSVQANSIRAVLDPTTAPYITESIEYHKRIRTANRLEPYADERRVPPQRKECPRIQETESTLHSSSKENLKTPKKSVASSKKKGSSNSVTPKQAPASLNLRQPFTPGRPEVNARTGVSTPRKDVQRDVVKQERMRSKCTVIGKGVQCTLIREVRVICSTVPEVTGPVADLCSCIPKKGMVRPDKPPSKISQMGEESPPATDVAMDAPDATMDVPDTTVDIPDATVDVSDATVNAPDATVNKSDATVNAPDVILNASNVTVEPNVEEPVEENAPVVQSSIETPFIDEDETTVDATDGPTDSEATHTDTPAIETTTAESSTEEAPARNLEVLETSNVTETAEVPIPDESTIYEAAMDTPKKPEEELIVAPIVDEVTDVDNREAPIEFSKDFNGKKMYVSVQMQTSNTILTQILSEFQVGNKKRQVLMSIKLHSNLDGNGEDEQQSSGSNGSEVAAAERQSPRYDNHDYQRRIRRVTVSPSVYRRTLTTRGTYDSSTYASVNQATYERTETNYSPENENSTTNGTNHVCGPCGKKRR</sequence>
<protein>
    <submittedName>
        <fullName evidence="3">Uncharacterized protein LOC100652279 isoform X1</fullName>
    </submittedName>
</protein>
<evidence type="ECO:0000313" key="2">
    <source>
        <dbReference type="Proteomes" id="UP000835206"/>
    </source>
</evidence>
<gene>
    <name evidence="3" type="primary">LOC100652279</name>
</gene>
<accession>A0A9C6W3M0</accession>
<dbReference type="GeneID" id="100652279"/>
<dbReference type="OrthoDB" id="7617517at2759"/>
<name>A0A9C6W3M0_BOMTE</name>
<feature type="compositionally biased region" description="Polar residues" evidence="1">
    <location>
        <begin position="699"/>
        <end position="726"/>
    </location>
</feature>
<reference evidence="3" key="1">
    <citation type="submission" date="2025-08" db="UniProtKB">
        <authorList>
            <consortium name="RefSeq"/>
        </authorList>
    </citation>
    <scope>IDENTIFICATION</scope>
</reference>
<feature type="compositionally biased region" description="Basic and acidic residues" evidence="1">
    <location>
        <begin position="853"/>
        <end position="863"/>
    </location>
</feature>